<evidence type="ECO:0000256" key="8">
    <source>
        <dbReference type="ARBA" id="ARBA00059575"/>
    </source>
</evidence>
<evidence type="ECO:0000256" key="7">
    <source>
        <dbReference type="ARBA" id="ARBA00023136"/>
    </source>
</evidence>
<feature type="transmembrane region" description="Helical" evidence="11">
    <location>
        <begin position="370"/>
        <end position="390"/>
    </location>
</feature>
<feature type="transmembrane region" description="Helical" evidence="11">
    <location>
        <begin position="130"/>
        <end position="146"/>
    </location>
</feature>
<comment type="similarity">
    <text evidence="2 10">Belongs to the major facilitator superfamily. Proton-dependent oligopeptide transporter (POT/PTR) (TC 2.A.17) family.</text>
</comment>
<dbReference type="PROSITE" id="PS50850">
    <property type="entry name" value="MFS"/>
    <property type="match status" value="1"/>
</dbReference>
<dbReference type="InterPro" id="IPR036259">
    <property type="entry name" value="MFS_trans_sf"/>
</dbReference>
<dbReference type="InterPro" id="IPR018456">
    <property type="entry name" value="PTR2_symporter_CS"/>
</dbReference>
<evidence type="ECO:0000259" key="12">
    <source>
        <dbReference type="PROSITE" id="PS50850"/>
    </source>
</evidence>
<organism evidence="13 14">
    <name type="scientific">Ligilactobacillus araffinosus DSM 20653</name>
    <dbReference type="NCBI Taxonomy" id="1423820"/>
    <lineage>
        <taxon>Bacteria</taxon>
        <taxon>Bacillati</taxon>
        <taxon>Bacillota</taxon>
        <taxon>Bacilli</taxon>
        <taxon>Lactobacillales</taxon>
        <taxon>Lactobacillaceae</taxon>
        <taxon>Ligilactobacillus</taxon>
    </lineage>
</organism>
<dbReference type="InterPro" id="IPR000109">
    <property type="entry name" value="POT_fam"/>
</dbReference>
<feature type="transmembrane region" description="Helical" evidence="11">
    <location>
        <begin position="402"/>
        <end position="420"/>
    </location>
</feature>
<feature type="transmembrane region" description="Helical" evidence="11">
    <location>
        <begin position="189"/>
        <end position="212"/>
    </location>
</feature>
<dbReference type="SUPFAM" id="SSF103473">
    <property type="entry name" value="MFS general substrate transporter"/>
    <property type="match status" value="1"/>
</dbReference>
<evidence type="ECO:0000256" key="1">
    <source>
        <dbReference type="ARBA" id="ARBA00004651"/>
    </source>
</evidence>
<accession>A0A0R1ZD93</accession>
<dbReference type="CDD" id="cd17346">
    <property type="entry name" value="MFS_DtpA_like"/>
    <property type="match status" value="1"/>
</dbReference>
<dbReference type="GO" id="GO:0015333">
    <property type="term" value="F:peptide:proton symporter activity"/>
    <property type="evidence" value="ECO:0007669"/>
    <property type="project" value="UniProtKB-ARBA"/>
</dbReference>
<dbReference type="Proteomes" id="UP000051291">
    <property type="component" value="Unassembled WGS sequence"/>
</dbReference>
<evidence type="ECO:0000256" key="11">
    <source>
        <dbReference type="SAM" id="Phobius"/>
    </source>
</evidence>
<dbReference type="GO" id="GO:0042937">
    <property type="term" value="F:tripeptide transmembrane transporter activity"/>
    <property type="evidence" value="ECO:0007669"/>
    <property type="project" value="UniProtKB-ARBA"/>
</dbReference>
<feature type="transmembrane region" description="Helical" evidence="11">
    <location>
        <begin position="268"/>
        <end position="287"/>
    </location>
</feature>
<feature type="transmembrane region" description="Helical" evidence="11">
    <location>
        <begin position="293"/>
        <end position="313"/>
    </location>
</feature>
<dbReference type="EMBL" id="AYYZ01000014">
    <property type="protein sequence ID" value="KRM52808.1"/>
    <property type="molecule type" value="Genomic_DNA"/>
</dbReference>
<feature type="transmembrane region" description="Helical" evidence="11">
    <location>
        <begin position="432"/>
        <end position="450"/>
    </location>
</feature>
<name>A0A0R1ZD93_9LACO</name>
<keyword evidence="5 10" id="KW-0812">Transmembrane</keyword>
<dbReference type="Gene3D" id="1.20.1250.20">
    <property type="entry name" value="MFS general substrate transporter like domains"/>
    <property type="match status" value="1"/>
</dbReference>
<keyword evidence="6 11" id="KW-1133">Transmembrane helix</keyword>
<dbReference type="InterPro" id="IPR050171">
    <property type="entry name" value="MFS_Transporters"/>
</dbReference>
<proteinExistence type="inferred from homology"/>
<dbReference type="Pfam" id="PF00854">
    <property type="entry name" value="PTR2"/>
    <property type="match status" value="1"/>
</dbReference>
<evidence type="ECO:0000256" key="2">
    <source>
        <dbReference type="ARBA" id="ARBA00005982"/>
    </source>
</evidence>
<comment type="subcellular location">
    <subcellularLocation>
        <location evidence="1">Cell membrane</location>
        <topology evidence="1">Multi-pass membrane protein</topology>
    </subcellularLocation>
    <subcellularLocation>
        <location evidence="10">Membrane</location>
        <topology evidence="10">Multi-pass membrane protein</topology>
    </subcellularLocation>
</comment>
<evidence type="ECO:0000313" key="14">
    <source>
        <dbReference type="Proteomes" id="UP000051291"/>
    </source>
</evidence>
<evidence type="ECO:0000256" key="6">
    <source>
        <dbReference type="ARBA" id="ARBA00022989"/>
    </source>
</evidence>
<dbReference type="FunFam" id="1.20.1250.20:FF:000017">
    <property type="entry name" value="Dipeptide and tripeptide permease A"/>
    <property type="match status" value="1"/>
</dbReference>
<gene>
    <name evidence="13" type="ORF">FC64_GL000272</name>
</gene>
<evidence type="ECO:0000313" key="13">
    <source>
        <dbReference type="EMBL" id="KRM52808.1"/>
    </source>
</evidence>
<comment type="function">
    <text evidence="8">Proton-dependent uptake of di- or tri-peptides.</text>
</comment>
<dbReference type="STRING" id="1423820.FC64_GL000272"/>
<feature type="transmembrane region" description="Helical" evidence="11">
    <location>
        <begin position="325"/>
        <end position="341"/>
    </location>
</feature>
<dbReference type="PROSITE" id="PS01023">
    <property type="entry name" value="PTR2_2"/>
    <property type="match status" value="1"/>
</dbReference>
<keyword evidence="14" id="KW-1185">Reference proteome</keyword>
<evidence type="ECO:0000256" key="4">
    <source>
        <dbReference type="ARBA" id="ARBA00022475"/>
    </source>
</evidence>
<dbReference type="GO" id="GO:0005886">
    <property type="term" value="C:plasma membrane"/>
    <property type="evidence" value="ECO:0007669"/>
    <property type="project" value="UniProtKB-SubCell"/>
</dbReference>
<dbReference type="NCBIfam" id="TIGR00924">
    <property type="entry name" value="yjdL_sub1_fam"/>
    <property type="match status" value="1"/>
</dbReference>
<dbReference type="InterPro" id="IPR020846">
    <property type="entry name" value="MFS_dom"/>
</dbReference>
<dbReference type="PATRIC" id="fig|1423820.4.peg.274"/>
<feature type="transmembrane region" description="Helical" evidence="11">
    <location>
        <begin position="99"/>
        <end position="118"/>
    </location>
</feature>
<evidence type="ECO:0000256" key="5">
    <source>
        <dbReference type="ARBA" id="ARBA00022692"/>
    </source>
</evidence>
<keyword evidence="7 11" id="KW-0472">Membrane</keyword>
<feature type="domain" description="Major facilitator superfamily (MFS) profile" evidence="12">
    <location>
        <begin position="60"/>
        <end position="523"/>
    </location>
</feature>
<comment type="caution">
    <text evidence="13">The sequence shown here is derived from an EMBL/GenBank/DDBJ whole genome shotgun (WGS) entry which is preliminary data.</text>
</comment>
<reference evidence="13 14" key="1">
    <citation type="journal article" date="2015" name="Genome Announc.">
        <title>Expanding the biotechnology potential of lactobacilli through comparative genomics of 213 strains and associated genera.</title>
        <authorList>
            <person name="Sun Z."/>
            <person name="Harris H.M."/>
            <person name="McCann A."/>
            <person name="Guo C."/>
            <person name="Argimon S."/>
            <person name="Zhang W."/>
            <person name="Yang X."/>
            <person name="Jeffery I.B."/>
            <person name="Cooney J.C."/>
            <person name="Kagawa T.F."/>
            <person name="Liu W."/>
            <person name="Song Y."/>
            <person name="Salvetti E."/>
            <person name="Wrobel A."/>
            <person name="Rasinkangas P."/>
            <person name="Parkhill J."/>
            <person name="Rea M.C."/>
            <person name="O'Sullivan O."/>
            <person name="Ritari J."/>
            <person name="Douillard F.P."/>
            <person name="Paul Ross R."/>
            <person name="Yang R."/>
            <person name="Briner A.E."/>
            <person name="Felis G.E."/>
            <person name="de Vos W.M."/>
            <person name="Barrangou R."/>
            <person name="Klaenhammer T.R."/>
            <person name="Caufield P.W."/>
            <person name="Cui Y."/>
            <person name="Zhang H."/>
            <person name="O'Toole P.W."/>
        </authorList>
    </citation>
    <scope>NUCLEOTIDE SEQUENCE [LARGE SCALE GENOMIC DNA]</scope>
    <source>
        <strain evidence="13 14">DSM 20653</strain>
    </source>
</reference>
<feature type="transmembrane region" description="Helical" evidence="11">
    <location>
        <begin position="498"/>
        <end position="519"/>
    </location>
</feature>
<keyword evidence="4" id="KW-1003">Cell membrane</keyword>
<evidence type="ECO:0000256" key="3">
    <source>
        <dbReference type="ARBA" id="ARBA00022448"/>
    </source>
</evidence>
<dbReference type="GO" id="GO:0035443">
    <property type="term" value="P:tripeptide transmembrane transport"/>
    <property type="evidence" value="ECO:0007669"/>
    <property type="project" value="UniProtKB-ARBA"/>
</dbReference>
<keyword evidence="3 10" id="KW-0813">Transport</keyword>
<dbReference type="PANTHER" id="PTHR23517:SF15">
    <property type="entry name" value="PROTON-DEPENDENT OLIGOPEPTIDE FAMILY TRANSPORT PROTEIN"/>
    <property type="match status" value="1"/>
</dbReference>
<evidence type="ECO:0000256" key="10">
    <source>
        <dbReference type="RuleBase" id="RU003755"/>
    </source>
</evidence>
<dbReference type="PROSITE" id="PS01022">
    <property type="entry name" value="PTR2_1"/>
    <property type="match status" value="1"/>
</dbReference>
<dbReference type="GO" id="GO:0071916">
    <property type="term" value="F:dipeptide transmembrane transporter activity"/>
    <property type="evidence" value="ECO:0007669"/>
    <property type="project" value="UniProtKB-ARBA"/>
</dbReference>
<protein>
    <recommendedName>
        <fullName evidence="9">Di-/tripeptide transporter</fullName>
    </recommendedName>
</protein>
<sequence length="529" mass="59447">MLHFVTFSIFLIQKKESKIDQFLTDDYTLNIINFIYGRNLKLTPIKSQKTFLGHPRGLATLFFTEMWERFSYYGMRAILLFYMFYSVTEGGLGFSKATAASIMSIYGALVYLTSVFGGFMSDRLWGSRKTVLIGGILIMLGHIVLATPYGKAALFISIILITFGTGMLKPNVSEMVGSLYDKDDYRREAGFNIFVFGINVGAFIAPIIVGYIGQTYNFHIGFSLAAIGMIFGLVQYSMDGKLYLSPDSMFPNDPLEPEEVRGLIKKGIAWIIGIVLICVIMIEFNLFNIDNVILVLSVLSIVIPIYYFAVMLTSQKVTVSERKRVVAYLPLFLAAIVFWIIEEQGSVILAIFAEEQTKLTVFGHSFPASWFQSMNPLFIMLYVPCFAWLWSKLKNHQPSSAIKFSLGLFFAGISFLWMMFPGVLYGTHTKVSPLWLVMSWALVIIGEMLISPIGLSTTTKLAPQTFRSQMMSMWFLTDAVAQAINSQIVKFYNQTTEIHYFGIIGGVTIILGLILLMIAPKIKRLAMSA</sequence>
<dbReference type="PANTHER" id="PTHR23517">
    <property type="entry name" value="RESISTANCE PROTEIN MDTM, PUTATIVE-RELATED-RELATED"/>
    <property type="match status" value="1"/>
</dbReference>
<feature type="transmembrane region" description="Helical" evidence="11">
    <location>
        <begin position="218"/>
        <end position="236"/>
    </location>
</feature>
<dbReference type="AlphaFoldDB" id="A0A0R1ZD93"/>
<feature type="transmembrane region" description="Helical" evidence="11">
    <location>
        <begin position="70"/>
        <end position="87"/>
    </location>
</feature>
<feature type="transmembrane region" description="Helical" evidence="11">
    <location>
        <begin position="152"/>
        <end position="168"/>
    </location>
</feature>
<evidence type="ECO:0000256" key="9">
    <source>
        <dbReference type="ARBA" id="ARBA00069644"/>
    </source>
</evidence>
<dbReference type="InterPro" id="IPR005279">
    <property type="entry name" value="Dipep/tripep_permease"/>
</dbReference>